<keyword evidence="3" id="KW-1185">Reference proteome</keyword>
<name>A0A2T4A8A7_TRIHA</name>
<keyword evidence="1" id="KW-0812">Transmembrane</keyword>
<evidence type="ECO:0000256" key="1">
    <source>
        <dbReference type="SAM" id="Phobius"/>
    </source>
</evidence>
<protein>
    <submittedName>
        <fullName evidence="2">Uncharacterized protein</fullName>
    </submittedName>
</protein>
<dbReference type="Proteomes" id="UP000241690">
    <property type="component" value="Unassembled WGS sequence"/>
</dbReference>
<reference evidence="2 3" key="1">
    <citation type="submission" date="2016-07" db="EMBL/GenBank/DDBJ databases">
        <title>Multiple horizontal gene transfer events from other fungi enriched the ability of initially mycotrophic Trichoderma (Ascomycota) to feed on dead plant biomass.</title>
        <authorList>
            <consortium name="DOE Joint Genome Institute"/>
            <person name="Aerts A."/>
            <person name="Atanasova L."/>
            <person name="Chenthamara K."/>
            <person name="Zhang J."/>
            <person name="Grujic M."/>
            <person name="Henrissat B."/>
            <person name="Kuo A."/>
            <person name="Salamov A."/>
            <person name="Lipzen A."/>
            <person name="Labutti K."/>
            <person name="Barry K."/>
            <person name="Miao Y."/>
            <person name="Rahimi M.J."/>
            <person name="Shen Q."/>
            <person name="Grigoriev I.V."/>
            <person name="Kubicek C.P."/>
            <person name="Druzhinina I.S."/>
        </authorList>
    </citation>
    <scope>NUCLEOTIDE SEQUENCE [LARGE SCALE GENOMIC DNA]</scope>
    <source>
        <strain evidence="2 3">CBS 226.95</strain>
    </source>
</reference>
<dbReference type="RefSeq" id="XP_024772987.1">
    <property type="nucleotide sequence ID" value="XM_024919325.1"/>
</dbReference>
<feature type="transmembrane region" description="Helical" evidence="1">
    <location>
        <begin position="36"/>
        <end position="55"/>
    </location>
</feature>
<dbReference type="AlphaFoldDB" id="A0A2T4A8A7"/>
<dbReference type="EMBL" id="KZ679682">
    <property type="protein sequence ID" value="PTB53310.1"/>
    <property type="molecule type" value="Genomic_DNA"/>
</dbReference>
<accession>A0A2T4A8A7</accession>
<dbReference type="GeneID" id="36627894"/>
<evidence type="ECO:0000313" key="3">
    <source>
        <dbReference type="Proteomes" id="UP000241690"/>
    </source>
</evidence>
<keyword evidence="1" id="KW-1133">Transmembrane helix</keyword>
<organism evidence="2 3">
    <name type="scientific">Trichoderma harzianum CBS 226.95</name>
    <dbReference type="NCBI Taxonomy" id="983964"/>
    <lineage>
        <taxon>Eukaryota</taxon>
        <taxon>Fungi</taxon>
        <taxon>Dikarya</taxon>
        <taxon>Ascomycota</taxon>
        <taxon>Pezizomycotina</taxon>
        <taxon>Sordariomycetes</taxon>
        <taxon>Hypocreomycetidae</taxon>
        <taxon>Hypocreales</taxon>
        <taxon>Hypocreaceae</taxon>
        <taxon>Trichoderma</taxon>
    </lineage>
</organism>
<sequence length="59" mass="7134">MDPKNLHKRLTKFFDAAVLEPVALLRLPSDDWRYDWFLFVVLSCFPTIWLFFHFAEMQA</sequence>
<proteinExistence type="predicted"/>
<evidence type="ECO:0000313" key="2">
    <source>
        <dbReference type="EMBL" id="PTB53310.1"/>
    </source>
</evidence>
<gene>
    <name evidence="2" type="ORF">M431DRAFT_509598</name>
</gene>
<keyword evidence="1" id="KW-0472">Membrane</keyword>